<name>A0A6N9U167_STRHA</name>
<proteinExistence type="predicted"/>
<dbReference type="AlphaFoldDB" id="A0A6N9U167"/>
<sequence>MNPSGASGYEPHPLLHTRVRDIPSRTEGELTAVTREHHRGGVRRIAHIRPVGGVEFATSAENIEPAPGPAPPPGDPR</sequence>
<protein>
    <submittedName>
        <fullName evidence="2">Uncharacterized protein</fullName>
    </submittedName>
</protein>
<evidence type="ECO:0000256" key="1">
    <source>
        <dbReference type="SAM" id="MobiDB-lite"/>
    </source>
</evidence>
<evidence type="ECO:0000313" key="2">
    <source>
        <dbReference type="EMBL" id="NEA15616.1"/>
    </source>
</evidence>
<accession>A0A6N9U167</accession>
<feature type="region of interest" description="Disordered" evidence="1">
    <location>
        <begin position="56"/>
        <end position="77"/>
    </location>
</feature>
<dbReference type="RefSeq" id="WP_164343645.1">
    <property type="nucleotide sequence ID" value="NZ_JAAGLQ010000177.1"/>
</dbReference>
<organism evidence="2 3">
    <name type="scientific">Streptomyces halstedii</name>
    <dbReference type="NCBI Taxonomy" id="1944"/>
    <lineage>
        <taxon>Bacteria</taxon>
        <taxon>Bacillati</taxon>
        <taxon>Actinomycetota</taxon>
        <taxon>Actinomycetes</taxon>
        <taxon>Kitasatosporales</taxon>
        <taxon>Streptomycetaceae</taxon>
        <taxon>Streptomyces</taxon>
    </lineage>
</organism>
<comment type="caution">
    <text evidence="2">The sequence shown here is derived from an EMBL/GenBank/DDBJ whole genome shotgun (WGS) entry which is preliminary data.</text>
</comment>
<evidence type="ECO:0000313" key="3">
    <source>
        <dbReference type="Proteomes" id="UP000471293"/>
    </source>
</evidence>
<dbReference type="Proteomes" id="UP000471293">
    <property type="component" value="Unassembled WGS sequence"/>
</dbReference>
<reference evidence="2 3" key="1">
    <citation type="submission" date="2020-01" db="EMBL/GenBank/DDBJ databases">
        <title>Insect and environment-associated Actinomycetes.</title>
        <authorList>
            <person name="Currrie C."/>
            <person name="Chevrette M."/>
            <person name="Carlson C."/>
            <person name="Stubbendieck R."/>
            <person name="Wendt-Pienkowski E."/>
        </authorList>
    </citation>
    <scope>NUCLEOTIDE SEQUENCE [LARGE SCALE GENOMIC DNA]</scope>
    <source>
        <strain evidence="2 3">SID11342</strain>
    </source>
</reference>
<gene>
    <name evidence="2" type="ORF">G3I29_08730</name>
</gene>
<feature type="compositionally biased region" description="Pro residues" evidence="1">
    <location>
        <begin position="66"/>
        <end position="77"/>
    </location>
</feature>
<dbReference type="EMBL" id="JAAGLQ010000177">
    <property type="protein sequence ID" value="NEA15616.1"/>
    <property type="molecule type" value="Genomic_DNA"/>
</dbReference>